<reference evidence="2" key="1">
    <citation type="submission" date="2019-12" db="EMBL/GenBank/DDBJ databases">
        <title>Genome sequencing and annotation of Brassica cretica.</title>
        <authorList>
            <person name="Studholme D.J."/>
            <person name="Sarris P.F."/>
        </authorList>
    </citation>
    <scope>NUCLEOTIDE SEQUENCE</scope>
    <source>
        <strain evidence="2">PFS-102/07</strain>
        <tissue evidence="2">Leaf</tissue>
    </source>
</reference>
<gene>
    <name evidence="2" type="ORF">F2Q70_00012831</name>
</gene>
<organism evidence="2">
    <name type="scientific">Brassica cretica</name>
    <name type="common">Mustard</name>
    <dbReference type="NCBI Taxonomy" id="69181"/>
    <lineage>
        <taxon>Eukaryota</taxon>
        <taxon>Viridiplantae</taxon>
        <taxon>Streptophyta</taxon>
        <taxon>Embryophyta</taxon>
        <taxon>Tracheophyta</taxon>
        <taxon>Spermatophyta</taxon>
        <taxon>Magnoliopsida</taxon>
        <taxon>eudicotyledons</taxon>
        <taxon>Gunneridae</taxon>
        <taxon>Pentapetalae</taxon>
        <taxon>rosids</taxon>
        <taxon>malvids</taxon>
        <taxon>Brassicales</taxon>
        <taxon>Brassicaceae</taxon>
        <taxon>Brassiceae</taxon>
        <taxon>Brassica</taxon>
    </lineage>
</organism>
<keyword evidence="1" id="KW-0472">Membrane</keyword>
<keyword evidence="1" id="KW-0812">Transmembrane</keyword>
<sequence length="215" mass="24336">MGGDDESTFRTHHHDDTVDEAVESLGRQMSENGDLRVGMGVLATASHAVVIKTIFLVFYKPRISLPEPLWELEIYLYNSQLLSGEQCRSNRMSQQQFRDLTESHHGRSIRSCHLPQDLQESKTQKREKREGGRISSGFVKADLEGQTDPDRADILWEASSVMKLVVTVLQQCCLECLVNPTVRSSLIELKFGRGVVDWFILDLYGGISLWLPESL</sequence>
<protein>
    <submittedName>
        <fullName evidence="2">Uncharacterized protein</fullName>
    </submittedName>
</protein>
<comment type="caution">
    <text evidence="2">The sequence shown here is derived from an EMBL/GenBank/DDBJ whole genome shotgun (WGS) entry which is preliminary data.</text>
</comment>
<feature type="transmembrane region" description="Helical" evidence="1">
    <location>
        <begin position="37"/>
        <end position="59"/>
    </location>
</feature>
<name>A0A8S9LX60_BRACR</name>
<dbReference type="EMBL" id="QGKY02000089">
    <property type="protein sequence ID" value="KAF2612334.1"/>
    <property type="molecule type" value="Genomic_DNA"/>
</dbReference>
<accession>A0A8S9LX60</accession>
<evidence type="ECO:0000313" key="2">
    <source>
        <dbReference type="EMBL" id="KAF2612334.1"/>
    </source>
</evidence>
<dbReference type="AlphaFoldDB" id="A0A8S9LX60"/>
<proteinExistence type="predicted"/>
<evidence type="ECO:0000256" key="1">
    <source>
        <dbReference type="SAM" id="Phobius"/>
    </source>
</evidence>
<keyword evidence="1" id="KW-1133">Transmembrane helix</keyword>